<dbReference type="InterPro" id="IPR010736">
    <property type="entry name" value="SHIPPO-rpt"/>
</dbReference>
<evidence type="ECO:0000313" key="3">
    <source>
        <dbReference type="Proteomes" id="UP000694523"/>
    </source>
</evidence>
<sequence>MSRKGYGLSARTAERFPSTNKNVSPSPQQYHSDQTLSRTISPGKAPFGSKSQRFKTTAHEDDGPGPGSYNAFDLEASRKVSWPMCFGRPDWPRLPQPDKRSLRVKLDSEKEFLKHRSRVAYLSLYY</sequence>
<dbReference type="GO" id="GO:0008092">
    <property type="term" value="F:cytoskeletal protein binding"/>
    <property type="evidence" value="ECO:0007669"/>
    <property type="project" value="TreeGrafter"/>
</dbReference>
<dbReference type="Ensembl" id="ENSNMLT00000036037.1">
    <property type="protein sequence ID" value="ENSNMLP00000032359.1"/>
    <property type="gene ID" value="ENSNMLG00000020225.1"/>
</dbReference>
<proteinExistence type="predicted"/>
<dbReference type="GO" id="GO:0031344">
    <property type="term" value="P:regulation of cell projection organization"/>
    <property type="evidence" value="ECO:0007669"/>
    <property type="project" value="TreeGrafter"/>
</dbReference>
<reference evidence="2" key="2">
    <citation type="submission" date="2025-09" db="UniProtKB">
        <authorList>
            <consortium name="Ensembl"/>
        </authorList>
    </citation>
    <scope>IDENTIFICATION</scope>
</reference>
<feature type="compositionally biased region" description="Polar residues" evidence="1">
    <location>
        <begin position="17"/>
        <end position="40"/>
    </location>
</feature>
<dbReference type="PANTHER" id="PTHR31508:SF2">
    <property type="entry name" value="PROTEIN PITCHFORK"/>
    <property type="match status" value="1"/>
</dbReference>
<dbReference type="PANTHER" id="PTHR31508">
    <property type="entry name" value="PROTEIN PITCHFORK"/>
    <property type="match status" value="1"/>
</dbReference>
<accession>A0A8C6UAI3</accession>
<dbReference type="Proteomes" id="UP000694523">
    <property type="component" value="Unplaced"/>
</dbReference>
<name>A0A8C6UAI3_9GOBI</name>
<reference evidence="2" key="1">
    <citation type="submission" date="2025-08" db="UniProtKB">
        <authorList>
            <consortium name="Ensembl"/>
        </authorList>
    </citation>
    <scope>IDENTIFICATION</scope>
</reference>
<dbReference type="AlphaFoldDB" id="A0A8C6UAI3"/>
<evidence type="ECO:0000313" key="2">
    <source>
        <dbReference type="Ensembl" id="ENSNMLP00000032359.1"/>
    </source>
</evidence>
<dbReference type="InterPro" id="IPR033602">
    <property type="entry name" value="CIMAP3"/>
</dbReference>
<dbReference type="Pfam" id="PF07004">
    <property type="entry name" value="SHIPPO-rpt"/>
    <property type="match status" value="2"/>
</dbReference>
<keyword evidence="3" id="KW-1185">Reference proteome</keyword>
<protein>
    <submittedName>
        <fullName evidence="2">Si:ch211-66i15.4</fullName>
    </submittedName>
</protein>
<evidence type="ECO:0000256" key="1">
    <source>
        <dbReference type="SAM" id="MobiDB-lite"/>
    </source>
</evidence>
<feature type="region of interest" description="Disordered" evidence="1">
    <location>
        <begin position="1"/>
        <end position="72"/>
    </location>
</feature>
<organism evidence="2 3">
    <name type="scientific">Neogobius melanostomus</name>
    <name type="common">round goby</name>
    <dbReference type="NCBI Taxonomy" id="47308"/>
    <lineage>
        <taxon>Eukaryota</taxon>
        <taxon>Metazoa</taxon>
        <taxon>Chordata</taxon>
        <taxon>Craniata</taxon>
        <taxon>Vertebrata</taxon>
        <taxon>Euteleostomi</taxon>
        <taxon>Actinopterygii</taxon>
        <taxon>Neopterygii</taxon>
        <taxon>Teleostei</taxon>
        <taxon>Neoteleostei</taxon>
        <taxon>Acanthomorphata</taxon>
        <taxon>Gobiaria</taxon>
        <taxon>Gobiiformes</taxon>
        <taxon>Gobioidei</taxon>
        <taxon>Gobiidae</taxon>
        <taxon>Benthophilinae</taxon>
        <taxon>Neogobiini</taxon>
        <taxon>Neogobius</taxon>
    </lineage>
</organism>